<dbReference type="AlphaFoldDB" id="A0A6I8RA51"/>
<feature type="compositionally biased region" description="Pro residues" evidence="1">
    <location>
        <begin position="28"/>
        <end position="40"/>
    </location>
</feature>
<feature type="region of interest" description="Disordered" evidence="1">
    <location>
        <begin position="1"/>
        <end position="46"/>
    </location>
</feature>
<organism evidence="2">
    <name type="scientific">Xenopus tropicalis</name>
    <name type="common">Western clawed frog</name>
    <name type="synonym">Silurana tropicalis</name>
    <dbReference type="NCBI Taxonomy" id="8364"/>
    <lineage>
        <taxon>Eukaryota</taxon>
        <taxon>Metazoa</taxon>
        <taxon>Chordata</taxon>
        <taxon>Craniata</taxon>
        <taxon>Vertebrata</taxon>
        <taxon>Euteleostomi</taxon>
        <taxon>Amphibia</taxon>
        <taxon>Batrachia</taxon>
        <taxon>Anura</taxon>
        <taxon>Pipoidea</taxon>
        <taxon>Pipidae</taxon>
        <taxon>Xenopodinae</taxon>
        <taxon>Xenopus</taxon>
        <taxon>Silurana</taxon>
    </lineage>
</organism>
<reference evidence="2" key="2">
    <citation type="submission" date="2020-05" db="UniProtKB">
        <authorList>
            <consortium name="Ensembl"/>
        </authorList>
    </citation>
    <scope>IDENTIFICATION</scope>
</reference>
<proteinExistence type="predicted"/>
<feature type="compositionally biased region" description="Polar residues" evidence="1">
    <location>
        <begin position="1"/>
        <end position="15"/>
    </location>
</feature>
<reference evidence="2" key="1">
    <citation type="journal article" date="2010" name="Science">
        <title>The genome of the Western clawed frog Xenopus tropicalis.</title>
        <authorList>
            <person name="Hellsten U."/>
            <person name="Harland R.M."/>
            <person name="Gilchrist M.J."/>
            <person name="Hendrix D."/>
            <person name="Jurka J."/>
            <person name="Kapitonov V."/>
            <person name="Ovcharenko I."/>
            <person name="Putnam N.H."/>
            <person name="Shu S."/>
            <person name="Taher L."/>
            <person name="Blitz I.L."/>
            <person name="Blumberg B."/>
            <person name="Dichmann D.S."/>
            <person name="Dubchak I."/>
            <person name="Amaya E."/>
            <person name="Detter J.C."/>
            <person name="Fletcher R."/>
            <person name="Gerhard D.S."/>
            <person name="Goodstein D."/>
            <person name="Graves T."/>
            <person name="Grigoriev I.V."/>
            <person name="Grimwood J."/>
            <person name="Kawashima T."/>
            <person name="Lindquist E."/>
            <person name="Lucas S.M."/>
            <person name="Mead P.E."/>
            <person name="Mitros T."/>
            <person name="Ogino H."/>
            <person name="Ohta Y."/>
            <person name="Poliakov A.V."/>
            <person name="Pollet N."/>
            <person name="Robert J."/>
            <person name="Salamov A."/>
            <person name="Sater A.K."/>
            <person name="Schmutz J."/>
            <person name="Terry A."/>
            <person name="Vize P.D."/>
            <person name="Warren W.C."/>
            <person name="Wells D."/>
            <person name="Wills A."/>
            <person name="Wilson R.K."/>
            <person name="Zimmerman L.B."/>
            <person name="Zorn A.M."/>
            <person name="Grainger R."/>
            <person name="Grammer T."/>
            <person name="Khokha M.K."/>
            <person name="Richardson P.M."/>
            <person name="Rokhsar D.S."/>
        </authorList>
    </citation>
    <scope>NUCLEOTIDE SEQUENCE [LARGE SCALE GENOMIC DNA]</scope>
    <source>
        <strain evidence="2">Nigerian</strain>
    </source>
</reference>
<name>A0A6I8RA51_XENTR</name>
<dbReference type="Ensembl" id="ENSXETT00000088270">
    <property type="protein sequence ID" value="ENSXETP00000081862"/>
    <property type="gene ID" value="ENSXETG00000038828"/>
</dbReference>
<evidence type="ECO:0000313" key="2">
    <source>
        <dbReference type="Ensembl" id="ENSXETP00000081862"/>
    </source>
</evidence>
<dbReference type="InParanoid" id="A0A6I8RA51"/>
<evidence type="ECO:0000256" key="1">
    <source>
        <dbReference type="SAM" id="MobiDB-lite"/>
    </source>
</evidence>
<sequence>YHLEQQFSTCGSGTTDLERRSWAATPGSPTPPQGSPPTCPPTWSNSNRSATILAGGDWVWVKRLGGPALNSTDMWGFISLYTDV</sequence>
<dbReference type="Bgee" id="ENSXETG00000038828">
    <property type="expression patterns" value="Expressed in liver and 2 other cell types or tissues"/>
</dbReference>
<accession>A0A6I8RA51</accession>
<protein>
    <submittedName>
        <fullName evidence="2">Uncharacterized protein</fullName>
    </submittedName>
</protein>